<feature type="transmembrane region" description="Helical" evidence="6">
    <location>
        <begin position="77"/>
        <end position="94"/>
    </location>
</feature>
<protein>
    <submittedName>
        <fullName evidence="7">Uncharacterized protein</fullName>
    </submittedName>
</protein>
<feature type="region of interest" description="Disordered" evidence="5">
    <location>
        <begin position="900"/>
        <end position="1017"/>
    </location>
</feature>
<evidence type="ECO:0000256" key="3">
    <source>
        <dbReference type="ARBA" id="ARBA00022989"/>
    </source>
</evidence>
<feature type="compositionally biased region" description="Low complexity" evidence="5">
    <location>
        <begin position="580"/>
        <end position="589"/>
    </location>
</feature>
<gene>
    <name evidence="7" type="ORF">Cvel_11361</name>
</gene>
<feature type="compositionally biased region" description="Basic residues" evidence="5">
    <location>
        <begin position="1001"/>
        <end position="1014"/>
    </location>
</feature>
<dbReference type="AlphaFoldDB" id="A0A0G4I6B0"/>
<feature type="transmembrane region" description="Helical" evidence="6">
    <location>
        <begin position="208"/>
        <end position="228"/>
    </location>
</feature>
<evidence type="ECO:0000256" key="5">
    <source>
        <dbReference type="SAM" id="MobiDB-lite"/>
    </source>
</evidence>
<keyword evidence="3 6" id="KW-1133">Transmembrane helix</keyword>
<dbReference type="GO" id="GO:0016020">
    <property type="term" value="C:membrane"/>
    <property type="evidence" value="ECO:0007669"/>
    <property type="project" value="UniProtKB-SubCell"/>
</dbReference>
<proteinExistence type="predicted"/>
<feature type="compositionally biased region" description="Polar residues" evidence="5">
    <location>
        <begin position="609"/>
        <end position="618"/>
    </location>
</feature>
<evidence type="ECO:0000313" key="7">
    <source>
        <dbReference type="EMBL" id="CEM52575.1"/>
    </source>
</evidence>
<feature type="region of interest" description="Disordered" evidence="5">
    <location>
        <begin position="516"/>
        <end position="561"/>
    </location>
</feature>
<dbReference type="GO" id="GO:0015743">
    <property type="term" value="P:malate transport"/>
    <property type="evidence" value="ECO:0007669"/>
    <property type="project" value="InterPro"/>
</dbReference>
<feature type="region of interest" description="Disordered" evidence="5">
    <location>
        <begin position="1178"/>
        <end position="1213"/>
    </location>
</feature>
<name>A0A0G4I6B0_9ALVE</name>
<feature type="transmembrane region" description="Helical" evidence="6">
    <location>
        <begin position="146"/>
        <end position="164"/>
    </location>
</feature>
<accession>A0A0G4I6B0</accession>
<feature type="region of interest" description="Disordered" evidence="5">
    <location>
        <begin position="580"/>
        <end position="656"/>
    </location>
</feature>
<feature type="region of interest" description="Disordered" evidence="5">
    <location>
        <begin position="875"/>
        <end position="894"/>
    </location>
</feature>
<feature type="compositionally biased region" description="Basic and acidic residues" evidence="5">
    <location>
        <begin position="1204"/>
        <end position="1213"/>
    </location>
</feature>
<feature type="region of interest" description="Disordered" evidence="5">
    <location>
        <begin position="1084"/>
        <end position="1162"/>
    </location>
</feature>
<feature type="transmembrane region" description="Helical" evidence="6">
    <location>
        <begin position="52"/>
        <end position="71"/>
    </location>
</feature>
<keyword evidence="2 6" id="KW-0812">Transmembrane</keyword>
<feature type="compositionally biased region" description="Basic and acidic residues" evidence="5">
    <location>
        <begin position="1119"/>
        <end position="1130"/>
    </location>
</feature>
<feature type="compositionally biased region" description="Low complexity" evidence="5">
    <location>
        <begin position="483"/>
        <end position="492"/>
    </location>
</feature>
<comment type="subcellular location">
    <subcellularLocation>
        <location evidence="1">Membrane</location>
        <topology evidence="1">Multi-pass membrane protein</topology>
    </subcellularLocation>
</comment>
<dbReference type="Pfam" id="PF11744">
    <property type="entry name" value="ALMT"/>
    <property type="match status" value="1"/>
</dbReference>
<feature type="transmembrane region" description="Helical" evidence="6">
    <location>
        <begin position="176"/>
        <end position="196"/>
    </location>
</feature>
<evidence type="ECO:0000256" key="4">
    <source>
        <dbReference type="ARBA" id="ARBA00023136"/>
    </source>
</evidence>
<keyword evidence="4 6" id="KW-0472">Membrane</keyword>
<evidence type="ECO:0000256" key="6">
    <source>
        <dbReference type="SAM" id="Phobius"/>
    </source>
</evidence>
<reference evidence="7" key="1">
    <citation type="submission" date="2014-11" db="EMBL/GenBank/DDBJ databases">
        <authorList>
            <person name="Otto D Thomas"/>
            <person name="Naeem Raeece"/>
        </authorList>
    </citation>
    <scope>NUCLEOTIDE SEQUENCE</scope>
</reference>
<feature type="compositionally biased region" description="Pro residues" evidence="5">
    <location>
        <begin position="446"/>
        <end position="455"/>
    </location>
</feature>
<dbReference type="InterPro" id="IPR020966">
    <property type="entry name" value="ALMT"/>
</dbReference>
<dbReference type="EMBL" id="CDMZ01005291">
    <property type="protein sequence ID" value="CEM52575.1"/>
    <property type="molecule type" value="Genomic_DNA"/>
</dbReference>
<feature type="transmembrane region" description="Helical" evidence="6">
    <location>
        <begin position="106"/>
        <end position="126"/>
    </location>
</feature>
<feature type="compositionally biased region" description="Polar residues" evidence="5">
    <location>
        <begin position="516"/>
        <end position="537"/>
    </location>
</feature>
<feature type="compositionally biased region" description="Low complexity" evidence="5">
    <location>
        <begin position="1131"/>
        <end position="1147"/>
    </location>
</feature>
<feature type="compositionally biased region" description="Pro residues" evidence="5">
    <location>
        <begin position="546"/>
        <end position="556"/>
    </location>
</feature>
<sequence>MLPVHSRNVDGVGSDPGRGTSRRCLGLSRLFRCCTLLPASTEVHQRSLDFKASLQMSLIMFCGSIVVAAVELCKGEYALRGMAAGLWVSMVSMVDRNVGASLLRGGSRIFGTLIAGCTGISVLLVSEAMHRAVLALHPESSPSVSLYAALSTFVVGSAISGFWMKFLRERGKSKDQFMWSTAMTTYAIFMVSGFSAERVNFEVPGLRLAGVASSVVVCIVILSVLVPIRATSNLKRLMKDCTAGVDMVVKELFDLLQEEPAEGGYMRGWSGTDSNRRFCDDGLYGRMKPLMVRVDQLGSTIADMRRLIDTAAQETREAPFRRVSTCSCLCQPGCRCPQRVRDGPDGFPPPIEAFIEAIRTLDQLLKDVWRIFFLLSSGASRFQFCQRNRDLLGATGEAMREAIRYLRDVAIGRLPATSPEARRALIRLVEATVALETAFRLMPAMPPPLHSPPIGPLTHPAAASPPPQQLRPRVMRRTTVARSSSCASSSSSCGQVAEEAAANALLAVSAVRKWTDGTQESETTGFSHPQGTAQNHQVAVTSAPSPNVPAPPPPASSIPTFAATAPSAAPVAVPATAAASACPPSSVPADKPAGGGPRMILRGLPLNRSVETPSTSKCVSPAGVQRRHVGPASAAGSPRTVDSTPTAAQKGRSGNAIPDLASFPLERTISAGCATVGAASITGGGGVDRDEAVAWLLDLSYTFCQLAYACFRKSDREVADGLYFSVMNAMMGISSASSASGEGGNGVCVGGQAEEQGLGGDDKLYSPIILPPDGNTELAWEWPAGGKQAAVESHSPVRDASEQVSFTLTAEGDGISNAEQILFPLPPPHISTDHVPPETAAGLVSHVHAALVEHGGEPQAAAPLEADRERETGMGGLSIFAPQSPSEEFTASRRHLTPSASSDLFIHHGGGQASVEEGERLSRRSSRALPSLSLPGPHKDSHSQSQSQREASRERDRSSRGQLDILRAASSSSRAQEGPPMPSSYNQRRPTDATVLQHSSSSHHHHHHAHRVKTRLLGPRQRAVAAWLPSATKTVTASSFKDSDEPSSSAAVPLGWSSINTFMPSLHGRAFAGGPRERAIAEAEMEEDRHHRSGRKVPSRLPLQRSSSLTTLARSAPVRTREALSDEQGRSEAAASSPGGAVSVGGVDLQGGGSNNGDTDEQVIMASLLGRIQQAAHKELTKSGGASRPPLTDLSWLSSQAQSEAREDEKRMS</sequence>
<organism evidence="7">
    <name type="scientific">Chromera velia CCMP2878</name>
    <dbReference type="NCBI Taxonomy" id="1169474"/>
    <lineage>
        <taxon>Eukaryota</taxon>
        <taxon>Sar</taxon>
        <taxon>Alveolata</taxon>
        <taxon>Colpodellida</taxon>
        <taxon>Chromeraceae</taxon>
        <taxon>Chromera</taxon>
    </lineage>
</organism>
<evidence type="ECO:0000256" key="2">
    <source>
        <dbReference type="ARBA" id="ARBA00022692"/>
    </source>
</evidence>
<feature type="region of interest" description="Disordered" evidence="5">
    <location>
        <begin position="446"/>
        <end position="492"/>
    </location>
</feature>
<evidence type="ECO:0000256" key="1">
    <source>
        <dbReference type="ARBA" id="ARBA00004141"/>
    </source>
</evidence>
<feature type="compositionally biased region" description="Basic and acidic residues" evidence="5">
    <location>
        <begin position="950"/>
        <end position="959"/>
    </location>
</feature>
<dbReference type="VEuPathDB" id="CryptoDB:Cvel_11361"/>
<feature type="compositionally biased region" description="Low complexity" evidence="5">
    <location>
        <begin position="1099"/>
        <end position="1112"/>
    </location>
</feature>